<keyword evidence="2" id="KW-1185">Reference proteome</keyword>
<gene>
    <name evidence="1" type="ORF">CCACVL1_05125</name>
</gene>
<evidence type="ECO:0000313" key="2">
    <source>
        <dbReference type="Proteomes" id="UP000188268"/>
    </source>
</evidence>
<proteinExistence type="predicted"/>
<reference evidence="1 2" key="1">
    <citation type="submission" date="2013-09" db="EMBL/GenBank/DDBJ databases">
        <title>Corchorus capsularis genome sequencing.</title>
        <authorList>
            <person name="Alam M."/>
            <person name="Haque M.S."/>
            <person name="Islam M.S."/>
            <person name="Emdad E.M."/>
            <person name="Islam M.M."/>
            <person name="Ahmed B."/>
            <person name="Halim A."/>
            <person name="Hossen Q.M.M."/>
            <person name="Hossain M.Z."/>
            <person name="Ahmed R."/>
            <person name="Khan M.M."/>
            <person name="Islam R."/>
            <person name="Rashid M.M."/>
            <person name="Khan S.A."/>
            <person name="Rahman M.S."/>
            <person name="Alam M."/>
        </authorList>
    </citation>
    <scope>NUCLEOTIDE SEQUENCE [LARGE SCALE GENOMIC DNA]</scope>
    <source>
        <strain evidence="2">cv. CVL-1</strain>
        <tissue evidence="1">Whole seedling</tissue>
    </source>
</reference>
<accession>A0A1R3JMF0</accession>
<organism evidence="1 2">
    <name type="scientific">Corchorus capsularis</name>
    <name type="common">Jute</name>
    <dbReference type="NCBI Taxonomy" id="210143"/>
    <lineage>
        <taxon>Eukaryota</taxon>
        <taxon>Viridiplantae</taxon>
        <taxon>Streptophyta</taxon>
        <taxon>Embryophyta</taxon>
        <taxon>Tracheophyta</taxon>
        <taxon>Spermatophyta</taxon>
        <taxon>Magnoliopsida</taxon>
        <taxon>eudicotyledons</taxon>
        <taxon>Gunneridae</taxon>
        <taxon>Pentapetalae</taxon>
        <taxon>rosids</taxon>
        <taxon>malvids</taxon>
        <taxon>Malvales</taxon>
        <taxon>Malvaceae</taxon>
        <taxon>Grewioideae</taxon>
        <taxon>Apeibeae</taxon>
        <taxon>Corchorus</taxon>
    </lineage>
</organism>
<dbReference type="AlphaFoldDB" id="A0A1R3JMF0"/>
<evidence type="ECO:0000313" key="1">
    <source>
        <dbReference type="EMBL" id="OMO95993.1"/>
    </source>
</evidence>
<sequence length="19" mass="2017">MTLGRSNGKTEMGNSLASY</sequence>
<comment type="caution">
    <text evidence="1">The sequence shown here is derived from an EMBL/GenBank/DDBJ whole genome shotgun (WGS) entry which is preliminary data.</text>
</comment>
<dbReference type="EMBL" id="AWWV01007534">
    <property type="protein sequence ID" value="OMO95993.1"/>
    <property type="molecule type" value="Genomic_DNA"/>
</dbReference>
<dbReference type="Proteomes" id="UP000188268">
    <property type="component" value="Unassembled WGS sequence"/>
</dbReference>
<protein>
    <submittedName>
        <fullName evidence="1">Uncharacterized protein</fullName>
    </submittedName>
</protein>
<name>A0A1R3JMF0_COCAP</name>